<evidence type="ECO:0000256" key="2">
    <source>
        <dbReference type="SAM" id="MobiDB-lite"/>
    </source>
</evidence>
<keyword evidence="1" id="KW-0175">Coiled coil</keyword>
<evidence type="ECO:0000313" key="3">
    <source>
        <dbReference type="EMBL" id="WIW69812.1"/>
    </source>
</evidence>
<evidence type="ECO:0000256" key="1">
    <source>
        <dbReference type="SAM" id="Coils"/>
    </source>
</evidence>
<feature type="compositionally biased region" description="Basic and acidic residues" evidence="2">
    <location>
        <begin position="229"/>
        <end position="248"/>
    </location>
</feature>
<proteinExistence type="predicted"/>
<feature type="region of interest" description="Disordered" evidence="2">
    <location>
        <begin position="211"/>
        <end position="248"/>
    </location>
</feature>
<sequence>MIIQDNSSLKSGESGLKLVNCNVIHKIKRSNKENPAVIMDISEKAKKLNDSQKNIGNATEKLNAMDENEKVRKEKLEKINSLKKELENEDLTDADRKCIEDDIEKLTQETKTNRDRINDLKSEMYKMQEERPSCSVVGYVKLIDDLEQKEKEHQKNKMDLMSVSRQEKADAYVAEMKEADKTKYEVENQISGVQNIAIINEESENMMGKILTSMNNEAENSDSSTIKNVNKEKERQSIDFKDNLEKED</sequence>
<dbReference type="AlphaFoldDB" id="A0A9Y2EQB4"/>
<dbReference type="Proteomes" id="UP001243623">
    <property type="component" value="Chromosome"/>
</dbReference>
<dbReference type="RefSeq" id="WP_147669870.1">
    <property type="nucleotide sequence ID" value="NZ_CP120678.1"/>
</dbReference>
<keyword evidence="4" id="KW-1185">Reference proteome</keyword>
<reference evidence="3" key="1">
    <citation type="submission" date="2023-03" db="EMBL/GenBank/DDBJ databases">
        <title>Selenobaculum gbiensis gen. nov. sp. nov., a new bacterium isolated from the gut microbiota of IBD patient.</title>
        <authorList>
            <person name="Yeo S."/>
            <person name="Park H."/>
            <person name="Huh C.S."/>
        </authorList>
    </citation>
    <scope>NUCLEOTIDE SEQUENCE</scope>
    <source>
        <strain evidence="3">ICN-92133</strain>
    </source>
</reference>
<feature type="compositionally biased region" description="Polar residues" evidence="2">
    <location>
        <begin position="212"/>
        <end position="228"/>
    </location>
</feature>
<name>A0A9Y2EQB4_9FIRM</name>
<gene>
    <name evidence="3" type="ORF">P3F81_07755</name>
</gene>
<organism evidence="3 4">
    <name type="scientific">Selenobaculum gibii</name>
    <dbReference type="NCBI Taxonomy" id="3054208"/>
    <lineage>
        <taxon>Bacteria</taxon>
        <taxon>Bacillati</taxon>
        <taxon>Bacillota</taxon>
        <taxon>Negativicutes</taxon>
        <taxon>Selenomonadales</taxon>
        <taxon>Selenomonadaceae</taxon>
        <taxon>Selenobaculum</taxon>
    </lineage>
</organism>
<dbReference type="EMBL" id="CP120678">
    <property type="protein sequence ID" value="WIW69812.1"/>
    <property type="molecule type" value="Genomic_DNA"/>
</dbReference>
<dbReference type="KEGG" id="sgbi:P3F81_07755"/>
<evidence type="ECO:0000313" key="4">
    <source>
        <dbReference type="Proteomes" id="UP001243623"/>
    </source>
</evidence>
<feature type="coiled-coil region" evidence="1">
    <location>
        <begin position="48"/>
        <end position="163"/>
    </location>
</feature>
<accession>A0A9Y2EQB4</accession>
<protein>
    <submittedName>
        <fullName evidence="3">Uncharacterized protein</fullName>
    </submittedName>
</protein>